<dbReference type="GO" id="GO:0016780">
    <property type="term" value="F:phosphotransferase activity, for other substituted phosphate groups"/>
    <property type="evidence" value="ECO:0007669"/>
    <property type="project" value="InterPro"/>
</dbReference>
<proteinExistence type="inferred from homology"/>
<dbReference type="GO" id="GO:0008654">
    <property type="term" value="P:phospholipid biosynthetic process"/>
    <property type="evidence" value="ECO:0007669"/>
    <property type="project" value="InterPro"/>
</dbReference>
<feature type="transmembrane region" description="Helical" evidence="3">
    <location>
        <begin position="84"/>
        <end position="103"/>
    </location>
</feature>
<keyword evidence="1 2" id="KW-0808">Transferase</keyword>
<keyword evidence="5" id="KW-1185">Reference proteome</keyword>
<dbReference type="GO" id="GO:0016020">
    <property type="term" value="C:membrane"/>
    <property type="evidence" value="ECO:0007669"/>
    <property type="project" value="InterPro"/>
</dbReference>
<organism evidence="4 5">
    <name type="scientific">Devosia litorisediminis</name>
    <dbReference type="NCBI Taxonomy" id="2829817"/>
    <lineage>
        <taxon>Bacteria</taxon>
        <taxon>Pseudomonadati</taxon>
        <taxon>Pseudomonadota</taxon>
        <taxon>Alphaproteobacteria</taxon>
        <taxon>Hyphomicrobiales</taxon>
        <taxon>Devosiaceae</taxon>
        <taxon>Devosia</taxon>
    </lineage>
</organism>
<feature type="transmembrane region" description="Helical" evidence="3">
    <location>
        <begin position="20"/>
        <end position="39"/>
    </location>
</feature>
<feature type="transmembrane region" description="Helical" evidence="3">
    <location>
        <begin position="109"/>
        <end position="132"/>
    </location>
</feature>
<dbReference type="AlphaFoldDB" id="A0A942EEZ7"/>
<reference evidence="4" key="1">
    <citation type="submission" date="2021-04" db="EMBL/GenBank/DDBJ databases">
        <title>Devosia litorisediminis sp. nov., isolated from a sand dune.</title>
        <authorList>
            <person name="Park S."/>
            <person name="Yoon J.-H."/>
        </authorList>
    </citation>
    <scope>NUCLEOTIDE SEQUENCE</scope>
    <source>
        <strain evidence="4">BSSL-BM10</strain>
    </source>
</reference>
<evidence type="ECO:0000256" key="1">
    <source>
        <dbReference type="ARBA" id="ARBA00022679"/>
    </source>
</evidence>
<dbReference type="Gene3D" id="1.20.120.1760">
    <property type="match status" value="1"/>
</dbReference>
<dbReference type="Pfam" id="PF01066">
    <property type="entry name" value="CDP-OH_P_transf"/>
    <property type="match status" value="1"/>
</dbReference>
<comment type="similarity">
    <text evidence="2">Belongs to the CDP-alcohol phosphatidyltransferase class-I family.</text>
</comment>
<dbReference type="InterPro" id="IPR000462">
    <property type="entry name" value="CDP-OH_P_trans"/>
</dbReference>
<feature type="transmembrane region" description="Helical" evidence="3">
    <location>
        <begin position="173"/>
        <end position="195"/>
    </location>
</feature>
<keyword evidence="3" id="KW-1133">Transmembrane helix</keyword>
<gene>
    <name evidence="4" type="ORF">KD146_15005</name>
</gene>
<evidence type="ECO:0000313" key="5">
    <source>
        <dbReference type="Proteomes" id="UP000678281"/>
    </source>
</evidence>
<dbReference type="InterPro" id="IPR043130">
    <property type="entry name" value="CDP-OH_PTrfase_TM_dom"/>
</dbReference>
<evidence type="ECO:0000256" key="2">
    <source>
        <dbReference type="RuleBase" id="RU003750"/>
    </source>
</evidence>
<feature type="transmembrane region" description="Helical" evidence="3">
    <location>
        <begin position="148"/>
        <end position="167"/>
    </location>
</feature>
<dbReference type="EMBL" id="JAGXTP010000002">
    <property type="protein sequence ID" value="MBS3850009.1"/>
    <property type="molecule type" value="Genomic_DNA"/>
</dbReference>
<keyword evidence="3" id="KW-0472">Membrane</keyword>
<dbReference type="PROSITE" id="PS00379">
    <property type="entry name" value="CDP_ALCOHOL_P_TRANSF"/>
    <property type="match status" value="1"/>
</dbReference>
<dbReference type="Proteomes" id="UP000678281">
    <property type="component" value="Unassembled WGS sequence"/>
</dbReference>
<protein>
    <submittedName>
        <fullName evidence="4">CDP-alcohol phosphatidyltransferase family protein</fullName>
    </submittedName>
</protein>
<dbReference type="InterPro" id="IPR048254">
    <property type="entry name" value="CDP_ALCOHOL_P_TRANSF_CS"/>
</dbReference>
<name>A0A942EEZ7_9HYPH</name>
<sequence>MIDSYLIPPQERVLRHPARWLLGLGVSANALTLTGFVIGLGALPAIALGNFWLALLLIAINRVLDGLDGAVARQAGPTDRGAFLDIALDFFFYASIPFAFVLADPAANGVAGALLLFSFIGTSSSFLAFAVIAKQRGMTALAMPKKGIYYLGGITEGAETIALFVLICLFPALFPIAAISFAALAFLTTAIRWWWGWTSFDAK</sequence>
<keyword evidence="3" id="KW-0812">Transmembrane</keyword>
<comment type="caution">
    <text evidence="4">The sequence shown here is derived from an EMBL/GenBank/DDBJ whole genome shotgun (WGS) entry which is preliminary data.</text>
</comment>
<evidence type="ECO:0000313" key="4">
    <source>
        <dbReference type="EMBL" id="MBS3850009.1"/>
    </source>
</evidence>
<evidence type="ECO:0000256" key="3">
    <source>
        <dbReference type="SAM" id="Phobius"/>
    </source>
</evidence>
<accession>A0A942EEZ7</accession>